<sequence length="504" mass="57525">MAARMLARSIVSYFKDKPFSKRTWKLVTGCWTSEKHGSLSTSPNCTTPIGPIAHYDSLVRSGFLLEDSLQKAALWQLEKLHGEMARYTHLPLSPPETTENGKDSSLSDKVSKISKPELRDKTEERVKDVSHVASRKEEEECDTQKDCAKPPPPRGCYIHGGVGTGKTMLMDIFYSHVKNPRKKRLHFNAFMLDVHRRIHRLKQNLPKRSSGELTMYDPIFPVAMEIGAETCLLCLDEFQVTDVASAMILKQLFEGLFTCGVVLVATSNRPPEELYKNGLQRAAFVPFIDVLKEHCCIVRLDTGLDYRKREMEPAGKLYYTSSELNAEVAVNTLFHELASRQNDVTRPRVLSVQGREVTLNRTCGTIADCTFHELCERPLGASDYLEIARHFDTVIIRNVPRLKVALKDQARRLITLIDILYDQKVRVVVLAEAPLYHLFDGGSMSGEEERDRLMLDELGLTNEAWKRLTLFTAEEEIFALQRTLSRLTEMQTKQYWIQVEQRQM</sequence>
<proteinExistence type="predicted"/>
<dbReference type="EMBL" id="CM040483">
    <property type="protein sequence ID" value="MCI4395839.1"/>
    <property type="molecule type" value="Genomic_DNA"/>
</dbReference>
<evidence type="ECO:0000313" key="1">
    <source>
        <dbReference type="EMBL" id="MCI4395839.1"/>
    </source>
</evidence>
<comment type="caution">
    <text evidence="1">The sequence shown here is derived from an EMBL/GenBank/DDBJ whole genome shotgun (WGS) entry which is preliminary data.</text>
</comment>
<name>A0ACC5XXT1_PANGG</name>
<reference evidence="1 2" key="1">
    <citation type="journal article" date="2022" name="bioRxiv">
        <title>An ancient truncated duplication of the anti-Mullerian hormone receptor type 2 gene is a potential conserved master sex determinant in the Pangasiidae catfish family.</title>
        <authorList>
            <person name="Wen M."/>
            <person name="Pan Q."/>
            <person name="Jouanno E."/>
            <person name="Montfort J."/>
            <person name="Zahm M."/>
            <person name="Cabau C."/>
            <person name="Klopp C."/>
            <person name="Iampietro C."/>
            <person name="Roques C."/>
            <person name="Bouchez O."/>
            <person name="Castinel A."/>
            <person name="Donnadieu C."/>
            <person name="Parrinello H."/>
            <person name="Poncet C."/>
            <person name="Belmonte E."/>
            <person name="Gautier V."/>
            <person name="Avarre J.-C."/>
            <person name="Dugue R."/>
            <person name="Gustiano R."/>
            <person name="Ha T.T.T."/>
            <person name="Campet M."/>
            <person name="Sriphairoj K."/>
            <person name="Ribolli J."/>
            <person name="de Almeida F.L."/>
            <person name="Desvignes T."/>
            <person name="Postlethwait J.H."/>
            <person name="Bucao C.F."/>
            <person name="Robinson-Rechavi M."/>
            <person name="Bobe J."/>
            <person name="Herpin A."/>
            <person name="Guiguen Y."/>
        </authorList>
    </citation>
    <scope>NUCLEOTIDE SEQUENCE [LARGE SCALE GENOMIC DNA]</scope>
    <source>
        <strain evidence="1">YG-Dec2019</strain>
    </source>
</reference>
<gene>
    <name evidence="1" type="ORF">PGIGA_G00196720</name>
</gene>
<dbReference type="Proteomes" id="UP000829447">
    <property type="component" value="Linkage Group LG30"/>
</dbReference>
<organism evidence="1 2">
    <name type="scientific">Pangasianodon gigas</name>
    <name type="common">Mekong giant catfish</name>
    <name type="synonym">Pangasius gigas</name>
    <dbReference type="NCBI Taxonomy" id="30993"/>
    <lineage>
        <taxon>Eukaryota</taxon>
        <taxon>Metazoa</taxon>
        <taxon>Chordata</taxon>
        <taxon>Craniata</taxon>
        <taxon>Vertebrata</taxon>
        <taxon>Euteleostomi</taxon>
        <taxon>Actinopterygii</taxon>
        <taxon>Neopterygii</taxon>
        <taxon>Teleostei</taxon>
        <taxon>Ostariophysi</taxon>
        <taxon>Siluriformes</taxon>
        <taxon>Pangasiidae</taxon>
        <taxon>Pangasianodon</taxon>
    </lineage>
</organism>
<protein>
    <submittedName>
        <fullName evidence="1">Uncharacterized protein</fullName>
    </submittedName>
</protein>
<accession>A0ACC5XXT1</accession>
<keyword evidence="2" id="KW-1185">Reference proteome</keyword>
<evidence type="ECO:0000313" key="2">
    <source>
        <dbReference type="Proteomes" id="UP000829447"/>
    </source>
</evidence>